<comment type="subcellular location">
    <subcellularLocation>
        <location evidence="1">Membrane</location>
        <topology evidence="1">Multi-pass membrane protein</topology>
    </subcellularLocation>
</comment>
<evidence type="ECO:0000256" key="5">
    <source>
        <dbReference type="ARBA" id="ARBA00023136"/>
    </source>
</evidence>
<comment type="caution">
    <text evidence="8">The sequence shown here is derived from an EMBL/GenBank/DDBJ whole genome shotgun (WGS) entry which is preliminary data.</text>
</comment>
<dbReference type="PANTHER" id="PTHR21716">
    <property type="entry name" value="TRANSMEMBRANE PROTEIN"/>
    <property type="match status" value="1"/>
</dbReference>
<reference evidence="8" key="1">
    <citation type="submission" date="2019-08" db="EMBL/GenBank/DDBJ databases">
        <authorList>
            <person name="Kucharzyk K."/>
            <person name="Murdoch R.W."/>
            <person name="Higgins S."/>
            <person name="Loffler F."/>
        </authorList>
    </citation>
    <scope>NUCLEOTIDE SEQUENCE</scope>
</reference>
<name>A0A644XBR7_9ZZZZ</name>
<dbReference type="InterPro" id="IPR002549">
    <property type="entry name" value="AI-2E-like"/>
</dbReference>
<feature type="transmembrane region" description="Helical" evidence="7">
    <location>
        <begin position="224"/>
        <end position="242"/>
    </location>
</feature>
<dbReference type="GO" id="GO:0016020">
    <property type="term" value="C:membrane"/>
    <property type="evidence" value="ECO:0007669"/>
    <property type="project" value="UniProtKB-SubCell"/>
</dbReference>
<dbReference type="NCBIfam" id="TIGR02872">
    <property type="entry name" value="spore_ytvI"/>
    <property type="match status" value="1"/>
</dbReference>
<keyword evidence="4 7" id="KW-1133">Transmembrane helix</keyword>
<feature type="transmembrane region" description="Helical" evidence="7">
    <location>
        <begin position="37"/>
        <end position="54"/>
    </location>
</feature>
<evidence type="ECO:0000256" key="6">
    <source>
        <dbReference type="SAM" id="MobiDB-lite"/>
    </source>
</evidence>
<feature type="transmembrane region" description="Helical" evidence="7">
    <location>
        <begin position="168"/>
        <end position="187"/>
    </location>
</feature>
<evidence type="ECO:0000256" key="7">
    <source>
        <dbReference type="SAM" id="Phobius"/>
    </source>
</evidence>
<dbReference type="PANTHER" id="PTHR21716:SF68">
    <property type="entry name" value="TRANSPORT PROTEIN YTVI-RELATED"/>
    <property type="match status" value="1"/>
</dbReference>
<evidence type="ECO:0000313" key="8">
    <source>
        <dbReference type="EMBL" id="MPM11623.1"/>
    </source>
</evidence>
<feature type="transmembrane region" description="Helical" evidence="7">
    <location>
        <begin position="66"/>
        <end position="89"/>
    </location>
</feature>
<feature type="transmembrane region" description="Helical" evidence="7">
    <location>
        <begin position="12"/>
        <end position="31"/>
    </location>
</feature>
<sequence>MELEKRKKFIVNFLYFAIILGIVIVITRYALGMLTPFLIALLVSLLLKPVVAFLRDKCHLHKGFAGALVVTLFYALVGFLLIILGVQVFSAAKSFFLTLPALYTNSIAPWLAKIFADLQAFVAKLDPDTAAAYNVVASNVTQTLGQTVANISKQVVTWVTSITFKTPAFLLHMLIAVIATFFLSIDFPKVKAFLMLQLSEKNRDLVHNIRVHLGRTLWRYTRSYALILLITFAEISLGLFIIGIEKAFAIAAAIAVFDILPVVGSGLVLLPWTIISLVSGNYPHAIGLGILYIVVIIVRNVIEPKIVGDRVGLHPIVTLFSMVVGTFVFGGIGLLGLPITLALIQSLNKQGVIHLYKTSDPAPVPAAEPSSTDQPAAPEKAKRAKKRTK</sequence>
<protein>
    <submittedName>
        <fullName evidence="8">Sodium-lithium/proton antiporter</fullName>
    </submittedName>
</protein>
<evidence type="ECO:0000256" key="4">
    <source>
        <dbReference type="ARBA" id="ARBA00022989"/>
    </source>
</evidence>
<keyword evidence="3 7" id="KW-0812">Transmembrane</keyword>
<evidence type="ECO:0000256" key="2">
    <source>
        <dbReference type="ARBA" id="ARBA00009773"/>
    </source>
</evidence>
<comment type="similarity">
    <text evidence="2">Belongs to the autoinducer-2 exporter (AI-2E) (TC 2.A.86) family.</text>
</comment>
<evidence type="ECO:0000256" key="1">
    <source>
        <dbReference type="ARBA" id="ARBA00004141"/>
    </source>
</evidence>
<dbReference type="AlphaFoldDB" id="A0A644XBR7"/>
<accession>A0A644XBR7</accession>
<feature type="transmembrane region" description="Helical" evidence="7">
    <location>
        <begin position="322"/>
        <end position="344"/>
    </location>
</feature>
<feature type="transmembrane region" description="Helical" evidence="7">
    <location>
        <begin position="248"/>
        <end position="270"/>
    </location>
</feature>
<gene>
    <name evidence="8" type="ORF">SDC9_57971</name>
</gene>
<proteinExistence type="inferred from homology"/>
<feature type="transmembrane region" description="Helical" evidence="7">
    <location>
        <begin position="282"/>
        <end position="302"/>
    </location>
</feature>
<dbReference type="GO" id="GO:0055085">
    <property type="term" value="P:transmembrane transport"/>
    <property type="evidence" value="ECO:0007669"/>
    <property type="project" value="TreeGrafter"/>
</dbReference>
<organism evidence="8">
    <name type="scientific">bioreactor metagenome</name>
    <dbReference type="NCBI Taxonomy" id="1076179"/>
    <lineage>
        <taxon>unclassified sequences</taxon>
        <taxon>metagenomes</taxon>
        <taxon>ecological metagenomes</taxon>
    </lineage>
</organism>
<dbReference type="Pfam" id="PF01594">
    <property type="entry name" value="AI-2E_transport"/>
    <property type="match status" value="1"/>
</dbReference>
<dbReference type="InterPro" id="IPR014227">
    <property type="entry name" value="YtvI-like"/>
</dbReference>
<dbReference type="EMBL" id="VSSQ01001855">
    <property type="protein sequence ID" value="MPM11623.1"/>
    <property type="molecule type" value="Genomic_DNA"/>
</dbReference>
<feature type="region of interest" description="Disordered" evidence="6">
    <location>
        <begin position="361"/>
        <end position="389"/>
    </location>
</feature>
<evidence type="ECO:0000256" key="3">
    <source>
        <dbReference type="ARBA" id="ARBA00022692"/>
    </source>
</evidence>
<keyword evidence="5 7" id="KW-0472">Membrane</keyword>